<keyword evidence="3" id="KW-1185">Reference proteome</keyword>
<evidence type="ECO:0000313" key="2">
    <source>
        <dbReference type="EMBL" id="SKC48776.1"/>
    </source>
</evidence>
<evidence type="ECO:0000313" key="3">
    <source>
        <dbReference type="Proteomes" id="UP000190285"/>
    </source>
</evidence>
<keyword evidence="1" id="KW-0472">Membrane</keyword>
<gene>
    <name evidence="2" type="ORF">SAMN02194393_01069</name>
</gene>
<sequence>MSPTSIIMMIIAIGVYGIGFAYFCNKAFNVKNK</sequence>
<dbReference type="EMBL" id="FUZT01000002">
    <property type="protein sequence ID" value="SKC48776.1"/>
    <property type="molecule type" value="Genomic_DNA"/>
</dbReference>
<protein>
    <recommendedName>
        <fullName evidence="4">MetS family NSS transporter small subunit</fullName>
    </recommendedName>
</protein>
<dbReference type="Proteomes" id="UP000190285">
    <property type="component" value="Unassembled WGS sequence"/>
</dbReference>
<dbReference type="STRING" id="36842.SAMN02194393_01069"/>
<proteinExistence type="predicted"/>
<organism evidence="2 3">
    <name type="scientific">Maledivibacter halophilus</name>
    <dbReference type="NCBI Taxonomy" id="36842"/>
    <lineage>
        <taxon>Bacteria</taxon>
        <taxon>Bacillati</taxon>
        <taxon>Bacillota</taxon>
        <taxon>Clostridia</taxon>
        <taxon>Peptostreptococcales</taxon>
        <taxon>Caminicellaceae</taxon>
        <taxon>Maledivibacter</taxon>
    </lineage>
</organism>
<evidence type="ECO:0000256" key="1">
    <source>
        <dbReference type="SAM" id="Phobius"/>
    </source>
</evidence>
<reference evidence="2 3" key="1">
    <citation type="submission" date="2017-02" db="EMBL/GenBank/DDBJ databases">
        <authorList>
            <person name="Peterson S.W."/>
        </authorList>
    </citation>
    <scope>NUCLEOTIDE SEQUENCE [LARGE SCALE GENOMIC DNA]</scope>
    <source>
        <strain evidence="2 3">M1</strain>
    </source>
</reference>
<dbReference type="AlphaFoldDB" id="A0A1T5JBT0"/>
<accession>A0A1T5JBT0</accession>
<evidence type="ECO:0008006" key="4">
    <source>
        <dbReference type="Google" id="ProtNLM"/>
    </source>
</evidence>
<name>A0A1T5JBT0_9FIRM</name>
<keyword evidence="1" id="KW-0812">Transmembrane</keyword>
<feature type="transmembrane region" description="Helical" evidence="1">
    <location>
        <begin position="6"/>
        <end position="24"/>
    </location>
</feature>
<keyword evidence="1" id="KW-1133">Transmembrane helix</keyword>